<keyword evidence="4 6" id="KW-0238">DNA-binding</keyword>
<dbReference type="InterPro" id="IPR013249">
    <property type="entry name" value="RNA_pol_sigma70_r4_t2"/>
</dbReference>
<dbReference type="Gene3D" id="1.10.10.10">
    <property type="entry name" value="Winged helix-like DNA-binding domain superfamily/Winged helix DNA-binding domain"/>
    <property type="match status" value="1"/>
</dbReference>
<dbReference type="InterPro" id="IPR000838">
    <property type="entry name" value="RNA_pol_sigma70_ECF_CS"/>
</dbReference>
<proteinExistence type="inferred from homology"/>
<evidence type="ECO:0000256" key="3">
    <source>
        <dbReference type="ARBA" id="ARBA00023082"/>
    </source>
</evidence>
<gene>
    <name evidence="9" type="ORF">cpu_03980</name>
</gene>
<evidence type="ECO:0000256" key="1">
    <source>
        <dbReference type="ARBA" id="ARBA00010641"/>
    </source>
</evidence>
<dbReference type="PANTHER" id="PTHR43133:SF51">
    <property type="entry name" value="RNA POLYMERASE SIGMA FACTOR"/>
    <property type="match status" value="1"/>
</dbReference>
<evidence type="ECO:0000256" key="5">
    <source>
        <dbReference type="ARBA" id="ARBA00023163"/>
    </source>
</evidence>
<reference evidence="10" key="1">
    <citation type="submission" date="2016-12" db="EMBL/GenBank/DDBJ databases">
        <title>Draft Genome Sequences od Carboxydothermus pertinax and islandicus, Hydrogenogenic Carboxydotrophic Bacteria.</title>
        <authorList>
            <person name="Fukuyama Y."/>
            <person name="Ohmae K."/>
            <person name="Yoneda Y."/>
            <person name="Yoshida T."/>
            <person name="Sako Y."/>
        </authorList>
    </citation>
    <scope>NUCLEOTIDE SEQUENCE [LARGE SCALE GENOMIC DNA]</scope>
    <source>
        <strain evidence="10">Ug1</strain>
    </source>
</reference>
<dbReference type="GO" id="GO:0003677">
    <property type="term" value="F:DNA binding"/>
    <property type="evidence" value="ECO:0007669"/>
    <property type="project" value="UniProtKB-KW"/>
</dbReference>
<dbReference type="NCBIfam" id="TIGR02937">
    <property type="entry name" value="sigma70-ECF"/>
    <property type="match status" value="1"/>
</dbReference>
<dbReference type="Gene3D" id="1.10.1740.10">
    <property type="match status" value="1"/>
</dbReference>
<dbReference type="AlphaFoldDB" id="A0A1L8CSJ1"/>
<dbReference type="Proteomes" id="UP000187485">
    <property type="component" value="Unassembled WGS sequence"/>
</dbReference>
<dbReference type="GO" id="GO:0006950">
    <property type="term" value="P:response to stress"/>
    <property type="evidence" value="ECO:0007669"/>
    <property type="project" value="UniProtKB-ARBA"/>
</dbReference>
<dbReference type="SUPFAM" id="SSF88659">
    <property type="entry name" value="Sigma3 and sigma4 domains of RNA polymerase sigma factors"/>
    <property type="match status" value="1"/>
</dbReference>
<keyword evidence="10" id="KW-1185">Reference proteome</keyword>
<name>A0A1L8CSJ1_9THEO</name>
<dbReference type="CDD" id="cd06171">
    <property type="entry name" value="Sigma70_r4"/>
    <property type="match status" value="1"/>
</dbReference>
<dbReference type="PANTHER" id="PTHR43133">
    <property type="entry name" value="RNA POLYMERASE ECF-TYPE SIGMA FACTO"/>
    <property type="match status" value="1"/>
</dbReference>
<feature type="domain" description="RNA polymerase sigma factor 70 region 4 type 2" evidence="8">
    <location>
        <begin position="114"/>
        <end position="165"/>
    </location>
</feature>
<dbReference type="EMBL" id="BDJK01000006">
    <property type="protein sequence ID" value="GAV21888.1"/>
    <property type="molecule type" value="Genomic_DNA"/>
</dbReference>
<evidence type="ECO:0000256" key="4">
    <source>
        <dbReference type="ARBA" id="ARBA00023125"/>
    </source>
</evidence>
<dbReference type="InterPro" id="IPR013325">
    <property type="entry name" value="RNA_pol_sigma_r2"/>
</dbReference>
<keyword evidence="3 6" id="KW-0731">Sigma factor</keyword>
<dbReference type="InterPro" id="IPR013324">
    <property type="entry name" value="RNA_pol_sigma_r3/r4-like"/>
</dbReference>
<dbReference type="SUPFAM" id="SSF88946">
    <property type="entry name" value="Sigma2 domain of RNA polymerase sigma factors"/>
    <property type="match status" value="1"/>
</dbReference>
<keyword evidence="5 6" id="KW-0804">Transcription</keyword>
<evidence type="ECO:0000313" key="10">
    <source>
        <dbReference type="Proteomes" id="UP000187485"/>
    </source>
</evidence>
<dbReference type="InterPro" id="IPR007627">
    <property type="entry name" value="RNA_pol_sigma70_r2"/>
</dbReference>
<evidence type="ECO:0000259" key="7">
    <source>
        <dbReference type="Pfam" id="PF04542"/>
    </source>
</evidence>
<dbReference type="GO" id="GO:0006352">
    <property type="term" value="P:DNA-templated transcription initiation"/>
    <property type="evidence" value="ECO:0007669"/>
    <property type="project" value="InterPro"/>
</dbReference>
<evidence type="ECO:0000256" key="2">
    <source>
        <dbReference type="ARBA" id="ARBA00023015"/>
    </source>
</evidence>
<dbReference type="Pfam" id="PF04542">
    <property type="entry name" value="Sigma70_r2"/>
    <property type="match status" value="1"/>
</dbReference>
<keyword evidence="2 6" id="KW-0805">Transcription regulation</keyword>
<sequence length="176" mass="20873">MDDKLIPVIARARNGDDQAFEILVHIYYQKVLNFFKGKLQDEHISLDLTQEVFVKVLLKVKTLKKENNFEAWLFTIARNELNHFLRQKHKDKQIYQKIVEEFPKEESFNLKSSEVEELLKELPEKYQTALKLFYLEDKSIKDISLITKNPENTVKSWLYRGRELLKSLLLGGDKDD</sequence>
<dbReference type="InterPro" id="IPR036388">
    <property type="entry name" value="WH-like_DNA-bd_sf"/>
</dbReference>
<evidence type="ECO:0000259" key="8">
    <source>
        <dbReference type="Pfam" id="PF08281"/>
    </source>
</evidence>
<protein>
    <recommendedName>
        <fullName evidence="6">RNA polymerase sigma factor</fullName>
    </recommendedName>
</protein>
<evidence type="ECO:0000256" key="6">
    <source>
        <dbReference type="RuleBase" id="RU000716"/>
    </source>
</evidence>
<organism evidence="9 10">
    <name type="scientific">Carboxydothermus pertinax</name>
    <dbReference type="NCBI Taxonomy" id="870242"/>
    <lineage>
        <taxon>Bacteria</taxon>
        <taxon>Bacillati</taxon>
        <taxon>Bacillota</taxon>
        <taxon>Clostridia</taxon>
        <taxon>Thermoanaerobacterales</taxon>
        <taxon>Thermoanaerobacteraceae</taxon>
        <taxon>Carboxydothermus</taxon>
    </lineage>
</organism>
<dbReference type="RefSeq" id="WP_075858327.1">
    <property type="nucleotide sequence ID" value="NZ_BDJK01000006.1"/>
</dbReference>
<dbReference type="Pfam" id="PF08281">
    <property type="entry name" value="Sigma70_r4_2"/>
    <property type="match status" value="1"/>
</dbReference>
<accession>A0A1L8CSJ1</accession>
<comment type="similarity">
    <text evidence="1 6">Belongs to the sigma-70 factor family. ECF subfamily.</text>
</comment>
<dbReference type="STRING" id="870242.cpu_03980"/>
<feature type="domain" description="RNA polymerase sigma-70 region 2" evidence="7">
    <location>
        <begin position="23"/>
        <end position="88"/>
    </location>
</feature>
<dbReference type="InterPro" id="IPR014284">
    <property type="entry name" value="RNA_pol_sigma-70_dom"/>
</dbReference>
<dbReference type="InterPro" id="IPR039425">
    <property type="entry name" value="RNA_pol_sigma-70-like"/>
</dbReference>
<evidence type="ECO:0000313" key="9">
    <source>
        <dbReference type="EMBL" id="GAV21888.1"/>
    </source>
</evidence>
<dbReference type="GO" id="GO:0016987">
    <property type="term" value="F:sigma factor activity"/>
    <property type="evidence" value="ECO:0007669"/>
    <property type="project" value="UniProtKB-KW"/>
</dbReference>
<comment type="caution">
    <text evidence="9">The sequence shown here is derived from an EMBL/GenBank/DDBJ whole genome shotgun (WGS) entry which is preliminary data.</text>
</comment>
<dbReference type="OrthoDB" id="9784984at2"/>
<dbReference type="PROSITE" id="PS01063">
    <property type="entry name" value="SIGMA70_ECF"/>
    <property type="match status" value="1"/>
</dbReference>